<keyword evidence="5 7" id="KW-0560">Oxidoreductase</keyword>
<evidence type="ECO:0000259" key="9">
    <source>
        <dbReference type="Pfam" id="PF02781"/>
    </source>
</evidence>
<dbReference type="PANTHER" id="PTHR23429">
    <property type="entry name" value="GLUCOSE-6-PHOSPHATE 1-DEHYDROGENASE G6PD"/>
    <property type="match status" value="1"/>
</dbReference>
<dbReference type="GO" id="GO:0006006">
    <property type="term" value="P:glucose metabolic process"/>
    <property type="evidence" value="ECO:0007669"/>
    <property type="project" value="UniProtKB-KW"/>
</dbReference>
<evidence type="ECO:0000256" key="5">
    <source>
        <dbReference type="ARBA" id="ARBA00023002"/>
    </source>
</evidence>
<feature type="domain" description="Glucose-6-phosphate dehydrogenase NAD-binding" evidence="8">
    <location>
        <begin position="25"/>
        <end position="209"/>
    </location>
</feature>
<dbReference type="InterPro" id="IPR022675">
    <property type="entry name" value="G6P_DH_C"/>
</dbReference>
<dbReference type="RefSeq" id="WP_089409230.1">
    <property type="nucleotide sequence ID" value="NZ_FZOU01000005.1"/>
</dbReference>
<dbReference type="HAMAP" id="MF_00966">
    <property type="entry name" value="G6PD"/>
    <property type="match status" value="1"/>
</dbReference>
<evidence type="ECO:0000313" key="11">
    <source>
        <dbReference type="Proteomes" id="UP000198356"/>
    </source>
</evidence>
<dbReference type="SUPFAM" id="SSF51735">
    <property type="entry name" value="NAD(P)-binding Rossmann-fold domains"/>
    <property type="match status" value="1"/>
</dbReference>
<comment type="function">
    <text evidence="7">Catalyzes the oxidation of glucose 6-phosphate to 6-phosphogluconolactone.</text>
</comment>
<keyword evidence="11" id="KW-1185">Reference proteome</keyword>
<name>A0A239KTZ1_9BACT</name>
<dbReference type="GO" id="GO:0009051">
    <property type="term" value="P:pentose-phosphate shunt, oxidative branch"/>
    <property type="evidence" value="ECO:0007669"/>
    <property type="project" value="TreeGrafter"/>
</dbReference>
<comment type="caution">
    <text evidence="7">Lacks conserved residue(s) required for the propagation of feature annotation.</text>
</comment>
<proteinExistence type="inferred from homology"/>
<reference evidence="10 11" key="1">
    <citation type="submission" date="2017-06" db="EMBL/GenBank/DDBJ databases">
        <authorList>
            <person name="Kim H.J."/>
            <person name="Triplett B.A."/>
        </authorList>
    </citation>
    <scope>NUCLEOTIDE SEQUENCE [LARGE SCALE GENOMIC DNA]</scope>
    <source>
        <strain evidence="10 11">DSM 18704</strain>
    </source>
</reference>
<dbReference type="InterPro" id="IPR036291">
    <property type="entry name" value="NAD(P)-bd_dom_sf"/>
</dbReference>
<comment type="similarity">
    <text evidence="2 7">Belongs to the glucose-6-phosphate dehydrogenase family.</text>
</comment>
<evidence type="ECO:0000256" key="2">
    <source>
        <dbReference type="ARBA" id="ARBA00009975"/>
    </source>
</evidence>
<dbReference type="InterPro" id="IPR019796">
    <property type="entry name" value="G6P_DH_AS"/>
</dbReference>
<protein>
    <recommendedName>
        <fullName evidence="7">Glucose-6-phosphate 1-dehydrogenase</fullName>
        <shortName evidence="7">G6PD</shortName>
        <ecNumber evidence="7">1.1.1.49</ecNumber>
    </recommendedName>
</protein>
<dbReference type="UniPathway" id="UPA00115">
    <property type="reaction ID" value="UER00408"/>
</dbReference>
<dbReference type="Gene3D" id="3.40.50.720">
    <property type="entry name" value="NAD(P)-binding Rossmann-like Domain"/>
    <property type="match status" value="1"/>
</dbReference>
<evidence type="ECO:0000256" key="7">
    <source>
        <dbReference type="HAMAP-Rule" id="MF_00966"/>
    </source>
</evidence>
<evidence type="ECO:0000259" key="8">
    <source>
        <dbReference type="Pfam" id="PF00479"/>
    </source>
</evidence>
<dbReference type="Proteomes" id="UP000198356">
    <property type="component" value="Unassembled WGS sequence"/>
</dbReference>
<feature type="binding site" evidence="7">
    <location>
        <position position="204"/>
    </location>
    <ligand>
        <name>substrate</name>
    </ligand>
</feature>
<feature type="domain" description="Glucose-6-phosphate dehydrogenase C-terminal" evidence="9">
    <location>
        <begin position="211"/>
        <end position="504"/>
    </location>
</feature>
<dbReference type="PROSITE" id="PS00069">
    <property type="entry name" value="G6P_DEHYDROGENASE"/>
    <property type="match status" value="1"/>
</dbReference>
<gene>
    <name evidence="7" type="primary">zwf</name>
    <name evidence="10" type="ORF">SAMN05421770_105155</name>
</gene>
<dbReference type="GO" id="GO:0005829">
    <property type="term" value="C:cytosol"/>
    <property type="evidence" value="ECO:0007669"/>
    <property type="project" value="TreeGrafter"/>
</dbReference>
<evidence type="ECO:0000256" key="4">
    <source>
        <dbReference type="ARBA" id="ARBA00022857"/>
    </source>
</evidence>
<dbReference type="EMBL" id="FZOU01000005">
    <property type="protein sequence ID" value="SNT20704.1"/>
    <property type="molecule type" value="Genomic_DNA"/>
</dbReference>
<dbReference type="PRINTS" id="PR00079">
    <property type="entry name" value="G6PDHDRGNASE"/>
</dbReference>
<organism evidence="10 11">
    <name type="scientific">Granulicella rosea</name>
    <dbReference type="NCBI Taxonomy" id="474952"/>
    <lineage>
        <taxon>Bacteria</taxon>
        <taxon>Pseudomonadati</taxon>
        <taxon>Acidobacteriota</taxon>
        <taxon>Terriglobia</taxon>
        <taxon>Terriglobales</taxon>
        <taxon>Acidobacteriaceae</taxon>
        <taxon>Granulicella</taxon>
    </lineage>
</organism>
<dbReference type="InterPro" id="IPR001282">
    <property type="entry name" value="G6P_DH"/>
</dbReference>
<feature type="binding site" evidence="7">
    <location>
        <begin position="28"/>
        <end position="35"/>
    </location>
    <ligand>
        <name>NADP(+)</name>
        <dbReference type="ChEBI" id="CHEBI:58349"/>
    </ligand>
</feature>
<accession>A0A239KTZ1</accession>
<feature type="binding site" evidence="7">
    <location>
        <position position="238"/>
    </location>
    <ligand>
        <name>substrate</name>
    </ligand>
</feature>
<dbReference type="NCBIfam" id="TIGR00871">
    <property type="entry name" value="zwf"/>
    <property type="match status" value="1"/>
</dbReference>
<dbReference type="Pfam" id="PF02781">
    <property type="entry name" value="G6PD_C"/>
    <property type="match status" value="1"/>
</dbReference>
<evidence type="ECO:0000256" key="3">
    <source>
        <dbReference type="ARBA" id="ARBA00022526"/>
    </source>
</evidence>
<dbReference type="OrthoDB" id="9802739at2"/>
<keyword evidence="4 7" id="KW-0521">NADP</keyword>
<evidence type="ECO:0000313" key="10">
    <source>
        <dbReference type="EMBL" id="SNT20704.1"/>
    </source>
</evidence>
<comment type="pathway">
    <text evidence="1 7">Carbohydrate degradation; pentose phosphate pathway; D-ribulose 5-phosphate from D-glucose 6-phosphate (oxidative stage): step 1/3.</text>
</comment>
<evidence type="ECO:0000256" key="1">
    <source>
        <dbReference type="ARBA" id="ARBA00004937"/>
    </source>
</evidence>
<dbReference type="GO" id="GO:0050661">
    <property type="term" value="F:NADP binding"/>
    <property type="evidence" value="ECO:0007669"/>
    <property type="project" value="UniProtKB-UniRule"/>
</dbReference>
<dbReference type="Pfam" id="PF00479">
    <property type="entry name" value="G6PD_N"/>
    <property type="match status" value="1"/>
</dbReference>
<feature type="binding site" evidence="7">
    <location>
        <position position="257"/>
    </location>
    <ligand>
        <name>substrate</name>
    </ligand>
</feature>
<dbReference type="AlphaFoldDB" id="A0A239KTZ1"/>
<dbReference type="InterPro" id="IPR022674">
    <property type="entry name" value="G6P_DH_NAD-bd"/>
</dbReference>
<dbReference type="PIRSF" id="PIRSF000110">
    <property type="entry name" value="G6PD"/>
    <property type="match status" value="1"/>
</dbReference>
<feature type="active site" description="Proton acceptor" evidence="7">
    <location>
        <position position="262"/>
    </location>
</feature>
<dbReference type="Gene3D" id="3.30.360.10">
    <property type="entry name" value="Dihydrodipicolinate Reductase, domain 2"/>
    <property type="match status" value="1"/>
</dbReference>
<keyword evidence="6 7" id="KW-0119">Carbohydrate metabolism</keyword>
<dbReference type="GO" id="GO:0004345">
    <property type="term" value="F:glucose-6-phosphate dehydrogenase activity"/>
    <property type="evidence" value="ECO:0007669"/>
    <property type="project" value="UniProtKB-UniRule"/>
</dbReference>
<dbReference type="PANTHER" id="PTHR23429:SF0">
    <property type="entry name" value="GLUCOSE-6-PHOSPHATE 1-DEHYDROGENASE"/>
    <property type="match status" value="1"/>
</dbReference>
<evidence type="ECO:0000256" key="6">
    <source>
        <dbReference type="ARBA" id="ARBA00023277"/>
    </source>
</evidence>
<feature type="binding site" evidence="7">
    <location>
        <position position="358"/>
    </location>
    <ligand>
        <name>substrate</name>
    </ligand>
</feature>
<feature type="binding site" evidence="7">
    <location>
        <position position="200"/>
    </location>
    <ligand>
        <name>substrate</name>
    </ligand>
</feature>
<keyword evidence="3 7" id="KW-0313">Glucose metabolism</keyword>
<sequence>MSTTSTPAAVTQAANERIPEPCVVVIFGASGDLTKRKLLPALYHLEQSGLLPKDFTVVGVARRDLSATFAPDMKDGILKGGGVEAEDPKLAPFMDRVKYFATNFDDDAGFEALKAYLADLDGQFGTKGNRLFYLAVAPEFFADIIARLGKHGMAKPEKGASNWVRVIIEKPFGTDLASARKLNDDVNAVLSEKQIFRIDHYLGKETVQNILVFRFGNGIFEPVWNRNFIDHVEITAAESIGIEGRGPFYEQAGALRDVLQNHVMEVLSFVAMEPPDSFEAAAVRTEKLKVWRAIEPIPVEDTVRGQYGPGKVDGKDVIGYRQEDRVDPESQRETFAAAKLQIENWRWAGVPFYIRAAKRLEKRVTEVTIVFKQPPLHLFKSGGKGSIEPNVISMRIQPDEGISLQFGTKVPGPTTNVAQVNMNFSYAEAFGKSSANGYERLLLDAMLGDATLFAHRDGVEATWALFTPILEAWAATKPDFPNYDAGSWGPQESCDLLAKSGRSWGKL</sequence>
<dbReference type="EC" id="1.1.1.49" evidence="7"/>
<feature type="binding site" evidence="7">
    <location>
        <position position="62"/>
    </location>
    <ligand>
        <name>NADP(+)</name>
        <dbReference type="ChEBI" id="CHEBI:58349"/>
    </ligand>
</feature>
<dbReference type="SUPFAM" id="SSF55347">
    <property type="entry name" value="Glyceraldehyde-3-phosphate dehydrogenase-like, C-terminal domain"/>
    <property type="match status" value="1"/>
</dbReference>
<comment type="catalytic activity">
    <reaction evidence="7">
        <text>D-glucose 6-phosphate + NADP(+) = 6-phospho-D-glucono-1,5-lactone + NADPH + H(+)</text>
        <dbReference type="Rhea" id="RHEA:15841"/>
        <dbReference type="ChEBI" id="CHEBI:15378"/>
        <dbReference type="ChEBI" id="CHEBI:57783"/>
        <dbReference type="ChEBI" id="CHEBI:57955"/>
        <dbReference type="ChEBI" id="CHEBI:58349"/>
        <dbReference type="ChEBI" id="CHEBI:61548"/>
        <dbReference type="EC" id="1.1.1.49"/>
    </reaction>
</comment>
<feature type="binding site" evidence="7">
    <location>
        <position position="170"/>
    </location>
    <ligand>
        <name>NADP(+)</name>
        <dbReference type="ChEBI" id="CHEBI:58349"/>
    </ligand>
</feature>